<feature type="domain" description="Polysaccharide export protein N-terminal" evidence="16">
    <location>
        <begin position="138"/>
        <end position="215"/>
    </location>
</feature>
<comment type="similarity">
    <text evidence="2">Belongs to the BexD/CtrA/VexA family.</text>
</comment>
<keyword evidence="20" id="KW-1185">Reference proteome</keyword>
<keyword evidence="11" id="KW-0472">Membrane</keyword>
<feature type="compositionally biased region" description="Polar residues" evidence="15">
    <location>
        <begin position="40"/>
        <end position="69"/>
    </location>
</feature>
<feature type="domain" description="Soluble ligand binding" evidence="17">
    <location>
        <begin position="306"/>
        <end position="348"/>
    </location>
</feature>
<keyword evidence="5" id="KW-0762">Sugar transport</keyword>
<dbReference type="GO" id="GO:0015288">
    <property type="term" value="F:porin activity"/>
    <property type="evidence" value="ECO:0007669"/>
    <property type="project" value="UniProtKB-KW"/>
</dbReference>
<protein>
    <submittedName>
        <fullName evidence="19">Protein involved in polysaccharide export, contains SLBB domain of the beta-grasp fold</fullName>
    </submittedName>
</protein>
<keyword evidence="8" id="KW-0625">Polysaccharide transport</keyword>
<dbReference type="GO" id="GO:0009279">
    <property type="term" value="C:cell outer membrane"/>
    <property type="evidence" value="ECO:0007669"/>
    <property type="project" value="UniProtKB-SubCell"/>
</dbReference>
<keyword evidence="12" id="KW-0564">Palmitate</keyword>
<keyword evidence="3" id="KW-0813">Transport</keyword>
<dbReference type="Pfam" id="PF22461">
    <property type="entry name" value="SLBB_2"/>
    <property type="match status" value="1"/>
</dbReference>
<dbReference type="Proteomes" id="UP001157947">
    <property type="component" value="Unassembled WGS sequence"/>
</dbReference>
<dbReference type="InterPro" id="IPR049712">
    <property type="entry name" value="Poly_export"/>
</dbReference>
<evidence type="ECO:0000256" key="15">
    <source>
        <dbReference type="SAM" id="MobiDB-lite"/>
    </source>
</evidence>
<accession>A0AA45WN71</accession>
<evidence type="ECO:0000256" key="6">
    <source>
        <dbReference type="ARBA" id="ARBA00022692"/>
    </source>
</evidence>
<dbReference type="EMBL" id="FXTX01000016">
    <property type="protein sequence ID" value="SMP17678.1"/>
    <property type="molecule type" value="Genomic_DNA"/>
</dbReference>
<dbReference type="GO" id="GO:0046930">
    <property type="term" value="C:pore complex"/>
    <property type="evidence" value="ECO:0007669"/>
    <property type="project" value="UniProtKB-KW"/>
</dbReference>
<dbReference type="PANTHER" id="PTHR33619">
    <property type="entry name" value="POLYSACCHARIDE EXPORT PROTEIN GFCE-RELATED"/>
    <property type="match status" value="1"/>
</dbReference>
<evidence type="ECO:0000313" key="19">
    <source>
        <dbReference type="EMBL" id="SMP17678.1"/>
    </source>
</evidence>
<dbReference type="Pfam" id="PF10531">
    <property type="entry name" value="SLBB"/>
    <property type="match status" value="3"/>
</dbReference>
<keyword evidence="4" id="KW-1134">Transmembrane beta strand</keyword>
<dbReference type="InterPro" id="IPR054765">
    <property type="entry name" value="SLBB_dom"/>
</dbReference>
<dbReference type="GO" id="GO:0006811">
    <property type="term" value="P:monoatomic ion transport"/>
    <property type="evidence" value="ECO:0007669"/>
    <property type="project" value="UniProtKB-KW"/>
</dbReference>
<evidence type="ECO:0000256" key="7">
    <source>
        <dbReference type="ARBA" id="ARBA00022729"/>
    </source>
</evidence>
<evidence type="ECO:0000256" key="8">
    <source>
        <dbReference type="ARBA" id="ARBA00023047"/>
    </source>
</evidence>
<evidence type="ECO:0000256" key="14">
    <source>
        <dbReference type="ARBA" id="ARBA00023288"/>
    </source>
</evidence>
<evidence type="ECO:0000256" key="4">
    <source>
        <dbReference type="ARBA" id="ARBA00022452"/>
    </source>
</evidence>
<sequence>MKRILFMVLILFSIFGLAISEEPMGTNIQTLPSLKQLQDKNITPPNLQTQNQPALENQKSQNYKSSQEMQTEEGSENKQNNEENLNIEKKIKEKEKPTLSNIEQLYNQRIENPKEIIYQYGYDFFSSYQVYEMGSLGDSYTIGPKDKLLLYIWGDPVDILGLSGFYSLDVDREGKVYIPNLGVFYVWGLTVEKAKELLKAQFAKKFKNFRIELSIGKLRQYPVYVSGYVKKPGMVLINATQSVLDAIALAGGIAKNGSLRNITIVRANGERENIDLYDLLIKGNPINIKLKENDAVLVNPIGKTAAIYGAVKRPAIYELKDNENLTQLINYAGGMLPSSYEYGLKIYRYEDNILHLIDTRIDEQILTKISLKDGDLVNIVSIVNAKENIVKVEGYVKYPGDYSLKDYPTLSKLLDKIGLLADANLNYAEIVRFENNDYQIIKIKPLDIINGKTDIELKNLDKVVFFPKWMYSPIEVSGEIENPTVIDYYPNITLLDALRTIIFKKPVRNLKAEVFDSSSEIGNKLDTNLRTQNELNNPMKYQNKYLQNYQNYNNETYQNYQYQNYDNQAINKNNANFKVIYLYDLLIRNDNSLNIPLKPGMKIVIKETNETEKDKTVTILGEVNKPGLYKLESGMKLYDLIVKAGGYTADAYPKALIFIRESAKKLQQEQLQASILAMEEQLEKSSEGFAAAGATQEEQTLAKMAIEKQKNLLEIIKQKAKIGLGRIALDIPLTLEELKNSPDNIELQDGDYIYIPSKPNYILVLGDVYNQISLPYRENKTVEDYLNEVGGLKDSAKKDDIYIIKANGRVISNRNFSGRFFGWEDNKFVFGRSFYSMKLEQGDTIVVPSEIKVPILWRPLIKDVTQIIFQAISTAVLAKRL</sequence>
<feature type="domain" description="SLBB" evidence="18">
    <location>
        <begin position="223"/>
        <end position="298"/>
    </location>
</feature>
<feature type="domain" description="Soluble ligand binding" evidence="17">
    <location>
        <begin position="617"/>
        <end position="660"/>
    </location>
</feature>
<dbReference type="SUPFAM" id="SSF142984">
    <property type="entry name" value="Nqo1 middle domain-like"/>
    <property type="match status" value="1"/>
</dbReference>
<evidence type="ECO:0000256" key="13">
    <source>
        <dbReference type="ARBA" id="ARBA00023237"/>
    </source>
</evidence>
<gene>
    <name evidence="19" type="ORF">SAMN06264868_11630</name>
</gene>
<dbReference type="Gene3D" id="3.30.1950.10">
    <property type="entry name" value="wza like domain"/>
    <property type="match status" value="1"/>
</dbReference>
<keyword evidence="6" id="KW-0812">Transmembrane</keyword>
<feature type="region of interest" description="Disordered" evidence="15">
    <location>
        <begin position="40"/>
        <end position="84"/>
    </location>
</feature>
<comment type="subcellular location">
    <subcellularLocation>
        <location evidence="1">Cell outer membrane</location>
        <topology evidence="1">Multi-pass membrane protein</topology>
    </subcellularLocation>
</comment>
<keyword evidence="14" id="KW-0449">Lipoprotein</keyword>
<evidence type="ECO:0000259" key="16">
    <source>
        <dbReference type="Pfam" id="PF02563"/>
    </source>
</evidence>
<dbReference type="InterPro" id="IPR003715">
    <property type="entry name" value="Poly_export_N"/>
</dbReference>
<evidence type="ECO:0000256" key="1">
    <source>
        <dbReference type="ARBA" id="ARBA00004571"/>
    </source>
</evidence>
<name>A0AA45WN71_9AQUI</name>
<reference evidence="19" key="1">
    <citation type="submission" date="2017-05" db="EMBL/GenBank/DDBJ databases">
        <authorList>
            <person name="Varghese N."/>
            <person name="Submissions S."/>
        </authorList>
    </citation>
    <scope>NUCLEOTIDE SEQUENCE</scope>
    <source>
        <strain evidence="19">DSM 18763</strain>
    </source>
</reference>
<dbReference type="PANTHER" id="PTHR33619:SF3">
    <property type="entry name" value="POLYSACCHARIDE EXPORT PROTEIN GFCE-RELATED"/>
    <property type="match status" value="1"/>
</dbReference>
<evidence type="ECO:0000259" key="18">
    <source>
        <dbReference type="Pfam" id="PF22461"/>
    </source>
</evidence>
<keyword evidence="10" id="KW-0626">Porin</keyword>
<keyword evidence="7" id="KW-0732">Signal</keyword>
<evidence type="ECO:0000256" key="3">
    <source>
        <dbReference type="ARBA" id="ARBA00022448"/>
    </source>
</evidence>
<evidence type="ECO:0000256" key="11">
    <source>
        <dbReference type="ARBA" id="ARBA00023136"/>
    </source>
</evidence>
<keyword evidence="9" id="KW-0406">Ion transport</keyword>
<feature type="compositionally biased region" description="Basic and acidic residues" evidence="15">
    <location>
        <begin position="75"/>
        <end position="84"/>
    </location>
</feature>
<comment type="caution">
    <text evidence="19">The sequence shown here is derived from an EMBL/GenBank/DDBJ whole genome shotgun (WGS) entry which is preliminary data.</text>
</comment>
<dbReference type="Gene3D" id="3.10.560.10">
    <property type="entry name" value="Outer membrane lipoprotein wza domain like"/>
    <property type="match status" value="5"/>
</dbReference>
<dbReference type="InterPro" id="IPR019554">
    <property type="entry name" value="Soluble_ligand-bd"/>
</dbReference>
<evidence type="ECO:0000256" key="2">
    <source>
        <dbReference type="ARBA" id="ARBA00009450"/>
    </source>
</evidence>
<keyword evidence="13" id="KW-0998">Cell outer membrane</keyword>
<evidence type="ECO:0000256" key="5">
    <source>
        <dbReference type="ARBA" id="ARBA00022597"/>
    </source>
</evidence>
<feature type="domain" description="Soluble ligand binding" evidence="17">
    <location>
        <begin position="764"/>
        <end position="811"/>
    </location>
</feature>
<dbReference type="GO" id="GO:0015159">
    <property type="term" value="F:polysaccharide transmembrane transporter activity"/>
    <property type="evidence" value="ECO:0007669"/>
    <property type="project" value="InterPro"/>
</dbReference>
<evidence type="ECO:0000256" key="9">
    <source>
        <dbReference type="ARBA" id="ARBA00023065"/>
    </source>
</evidence>
<organism evidence="19 20">
    <name type="scientific">Venenivibrio stagnispumantis</name>
    <dbReference type="NCBI Taxonomy" id="407998"/>
    <lineage>
        <taxon>Bacteria</taxon>
        <taxon>Pseudomonadati</taxon>
        <taxon>Aquificota</taxon>
        <taxon>Aquificia</taxon>
        <taxon>Aquificales</taxon>
        <taxon>Hydrogenothermaceae</taxon>
        <taxon>Venenivibrio</taxon>
    </lineage>
</organism>
<dbReference type="RefSeq" id="WP_265134173.1">
    <property type="nucleotide sequence ID" value="NZ_FXTX01000016.1"/>
</dbReference>
<dbReference type="AlphaFoldDB" id="A0AA45WN71"/>
<evidence type="ECO:0000313" key="20">
    <source>
        <dbReference type="Proteomes" id="UP001157947"/>
    </source>
</evidence>
<evidence type="ECO:0000256" key="10">
    <source>
        <dbReference type="ARBA" id="ARBA00023114"/>
    </source>
</evidence>
<evidence type="ECO:0000259" key="17">
    <source>
        <dbReference type="Pfam" id="PF10531"/>
    </source>
</evidence>
<dbReference type="Pfam" id="PF02563">
    <property type="entry name" value="Poly_export"/>
    <property type="match status" value="1"/>
</dbReference>
<evidence type="ECO:0000256" key="12">
    <source>
        <dbReference type="ARBA" id="ARBA00023139"/>
    </source>
</evidence>
<proteinExistence type="inferred from homology"/>